<comment type="caution">
    <text evidence="3">The sequence shown here is derived from an EMBL/GenBank/DDBJ whole genome shotgun (WGS) entry which is preliminary data.</text>
</comment>
<dbReference type="InterPro" id="IPR013830">
    <property type="entry name" value="SGNH_hydro"/>
</dbReference>
<dbReference type="Gene3D" id="2.60.120.260">
    <property type="entry name" value="Galactose-binding domain-like"/>
    <property type="match status" value="1"/>
</dbReference>
<organism evidence="3">
    <name type="scientific">marine sediment metagenome</name>
    <dbReference type="NCBI Taxonomy" id="412755"/>
    <lineage>
        <taxon>unclassified sequences</taxon>
        <taxon>metagenomes</taxon>
        <taxon>ecological metagenomes</taxon>
    </lineage>
</organism>
<dbReference type="InterPro" id="IPR036514">
    <property type="entry name" value="SGNH_hydro_sf"/>
</dbReference>
<reference evidence="3" key="1">
    <citation type="journal article" date="2014" name="Front. Microbiol.">
        <title>High frequency of phylogenetically diverse reductive dehalogenase-homologous genes in deep subseafloor sedimentary metagenomes.</title>
        <authorList>
            <person name="Kawai M."/>
            <person name="Futagami T."/>
            <person name="Toyoda A."/>
            <person name="Takaki Y."/>
            <person name="Nishi S."/>
            <person name="Hori S."/>
            <person name="Arai W."/>
            <person name="Tsubouchi T."/>
            <person name="Morono Y."/>
            <person name="Uchiyama I."/>
            <person name="Ito T."/>
            <person name="Fujiyama A."/>
            <person name="Inagaki F."/>
            <person name="Takami H."/>
        </authorList>
    </citation>
    <scope>NUCLEOTIDE SEQUENCE</scope>
    <source>
        <strain evidence="3">Expedition CK06-06</strain>
    </source>
</reference>
<dbReference type="InterPro" id="IPR048977">
    <property type="entry name" value="SsfX3-like_N"/>
</dbReference>
<dbReference type="Pfam" id="PF13472">
    <property type="entry name" value="Lipase_GDSL_2"/>
    <property type="match status" value="1"/>
</dbReference>
<dbReference type="EMBL" id="BARS01003853">
    <property type="protein sequence ID" value="GAF69169.1"/>
    <property type="molecule type" value="Genomic_DNA"/>
</dbReference>
<name>X0RK10_9ZZZZ</name>
<dbReference type="AlphaFoldDB" id="X0RK10"/>
<feature type="domain" description="SGNH hydrolase-type esterase" evidence="1">
    <location>
        <begin position="144"/>
        <end position="335"/>
    </location>
</feature>
<evidence type="ECO:0000313" key="3">
    <source>
        <dbReference type="EMBL" id="GAF69169.1"/>
    </source>
</evidence>
<sequence length="351" mass="38320">MRIPPNDERLLWHGAVSVERTDNCAMPWRIPHEERGLFHEGVVMRAAMPAGVRIAFRSDTTTVAGTVEPQPDVSPIDLCCDGEVVGSAELSGRDEFRFDGLPAGEKAIELWLPQFGEFRLKSLVLSDGASLEPLEDERPRWLTYGSSITHCRAAESPTQTWPAIVARERGLNLTCLGYGGNCHLDPMVARMMRDLPADFISTCLGINIYGGASLGPRAFQQAISTCLGINIYGGASLGPRAFQQAIIGSVKTMRERHETIPIVLMSPIFAKDREETPNAVGFTLRAMREEVAAAAEALRAHGDANVHYVDGHQILGPEDNGLADDGVHPTAEGYKMMGRNFLDKVVARVFP</sequence>
<dbReference type="Pfam" id="PF21181">
    <property type="entry name" value="SsfX3_N"/>
    <property type="match status" value="1"/>
</dbReference>
<evidence type="ECO:0000259" key="2">
    <source>
        <dbReference type="Pfam" id="PF21181"/>
    </source>
</evidence>
<gene>
    <name evidence="3" type="ORF">S01H1_07471</name>
</gene>
<evidence type="ECO:0000259" key="1">
    <source>
        <dbReference type="Pfam" id="PF13472"/>
    </source>
</evidence>
<protein>
    <submittedName>
        <fullName evidence="3">Uncharacterized protein</fullName>
    </submittedName>
</protein>
<accession>X0RK10</accession>
<dbReference type="SUPFAM" id="SSF52266">
    <property type="entry name" value="SGNH hydrolase"/>
    <property type="match status" value="1"/>
</dbReference>
<dbReference type="Gene3D" id="3.40.50.1110">
    <property type="entry name" value="SGNH hydrolase"/>
    <property type="match status" value="2"/>
</dbReference>
<feature type="domain" description="SsfX3-like N-terminal" evidence="2">
    <location>
        <begin position="11"/>
        <end position="120"/>
    </location>
</feature>
<proteinExistence type="predicted"/>